<keyword evidence="3" id="KW-1185">Reference proteome</keyword>
<protein>
    <submittedName>
        <fullName evidence="2">Uncharacterized protein</fullName>
    </submittedName>
</protein>
<proteinExistence type="predicted"/>
<evidence type="ECO:0000313" key="2">
    <source>
        <dbReference type="EMBL" id="CAJ1956312.1"/>
    </source>
</evidence>
<feature type="region of interest" description="Disordered" evidence="1">
    <location>
        <begin position="33"/>
        <end position="55"/>
    </location>
</feature>
<feature type="non-terminal residue" evidence="2">
    <location>
        <position position="1"/>
    </location>
</feature>
<gene>
    <name evidence="2" type="ORF">AYBTSS11_LOCUS16595</name>
</gene>
<evidence type="ECO:0000256" key="1">
    <source>
        <dbReference type="SAM" id="MobiDB-lite"/>
    </source>
</evidence>
<evidence type="ECO:0000313" key="3">
    <source>
        <dbReference type="Proteomes" id="UP001189624"/>
    </source>
</evidence>
<dbReference type="Proteomes" id="UP001189624">
    <property type="component" value="Chromosome 5"/>
</dbReference>
<accession>A0AA86SM85</accession>
<dbReference type="Gramene" id="rna-AYBTSS11_LOCUS16595">
    <property type="protein sequence ID" value="CAJ1956312.1"/>
    <property type="gene ID" value="gene-AYBTSS11_LOCUS16595"/>
</dbReference>
<dbReference type="AlphaFoldDB" id="A0AA86SM85"/>
<reference evidence="2" key="1">
    <citation type="submission" date="2023-10" db="EMBL/GenBank/DDBJ databases">
        <authorList>
            <person name="Domelevo Entfellner J.-B."/>
        </authorList>
    </citation>
    <scope>NUCLEOTIDE SEQUENCE</scope>
</reference>
<name>A0AA86SM85_9FABA</name>
<feature type="compositionally biased region" description="Polar residues" evidence="1">
    <location>
        <begin position="33"/>
        <end position="48"/>
    </location>
</feature>
<sequence length="55" mass="6362">RAISVLRGTPSPMHKQIKNTRILLVRKRPMVWSKNNMQKPKTGLSVSNEKLEAYE</sequence>
<dbReference type="EMBL" id="OY731402">
    <property type="protein sequence ID" value="CAJ1956312.1"/>
    <property type="molecule type" value="Genomic_DNA"/>
</dbReference>
<organism evidence="2 3">
    <name type="scientific">Sphenostylis stenocarpa</name>
    <dbReference type="NCBI Taxonomy" id="92480"/>
    <lineage>
        <taxon>Eukaryota</taxon>
        <taxon>Viridiplantae</taxon>
        <taxon>Streptophyta</taxon>
        <taxon>Embryophyta</taxon>
        <taxon>Tracheophyta</taxon>
        <taxon>Spermatophyta</taxon>
        <taxon>Magnoliopsida</taxon>
        <taxon>eudicotyledons</taxon>
        <taxon>Gunneridae</taxon>
        <taxon>Pentapetalae</taxon>
        <taxon>rosids</taxon>
        <taxon>fabids</taxon>
        <taxon>Fabales</taxon>
        <taxon>Fabaceae</taxon>
        <taxon>Papilionoideae</taxon>
        <taxon>50 kb inversion clade</taxon>
        <taxon>NPAAA clade</taxon>
        <taxon>indigoferoid/millettioid clade</taxon>
        <taxon>Phaseoleae</taxon>
        <taxon>Sphenostylis</taxon>
    </lineage>
</organism>